<dbReference type="STRING" id="521096.Tpau_2281"/>
<evidence type="ECO:0008006" key="3">
    <source>
        <dbReference type="Google" id="ProtNLM"/>
    </source>
</evidence>
<gene>
    <name evidence="1" type="ordered locus">Tpau_2281</name>
</gene>
<sequence length="181" mass="19658">MTDAGCAPRGAVGDDRAFDWFGFEDAVCAELRTVARALVYQADGELPYAYALTTFYAEQGAVISLPHPALGTVESVPPSDLWHPPAWARCDGAWSARAPLDDWQDRLLTAVEGLDEAAWNAAHHRYGHALLAAMRRAKTELIAEGAFPREIVCLLDDEDGVLAAQSASEQELRGYWAARSG</sequence>
<dbReference type="AlphaFoldDB" id="D5UQB8"/>
<dbReference type="HOGENOM" id="CLU_1488398_0_0_11"/>
<evidence type="ECO:0000313" key="2">
    <source>
        <dbReference type="Proteomes" id="UP000001213"/>
    </source>
</evidence>
<protein>
    <recommendedName>
        <fullName evidence="3">DUF4303 domain-containing protein</fullName>
    </recommendedName>
</protein>
<accession>D5UQB8</accession>
<dbReference type="EMBL" id="CP001966">
    <property type="protein sequence ID" value="ADG78888.1"/>
    <property type="molecule type" value="Genomic_DNA"/>
</dbReference>
<keyword evidence="2" id="KW-1185">Reference proteome</keyword>
<organism evidence="1 2">
    <name type="scientific">Tsukamurella paurometabola (strain ATCC 8368 / DSM 20162 / CCUG 35730 / CIP 100753 / JCM 10117 / KCTC 9821 / NBRC 16120 / NCIMB 702349 / NCTC 13040)</name>
    <name type="common">Corynebacterium paurometabolum</name>
    <dbReference type="NCBI Taxonomy" id="521096"/>
    <lineage>
        <taxon>Bacteria</taxon>
        <taxon>Bacillati</taxon>
        <taxon>Actinomycetota</taxon>
        <taxon>Actinomycetes</taxon>
        <taxon>Mycobacteriales</taxon>
        <taxon>Tsukamurellaceae</taxon>
        <taxon>Tsukamurella</taxon>
    </lineage>
</organism>
<name>D5UQB8_TSUPD</name>
<dbReference type="RefSeq" id="WP_013126910.1">
    <property type="nucleotide sequence ID" value="NC_014158.1"/>
</dbReference>
<dbReference type="KEGG" id="tpr:Tpau_2281"/>
<reference evidence="2" key="1">
    <citation type="submission" date="2010-03" db="EMBL/GenBank/DDBJ databases">
        <title>The complete chromosome of Tsukamurella paurometabola DSM 20162.</title>
        <authorList>
            <consortium name="US DOE Joint Genome Institute (JGI-PGF)"/>
            <person name="Lucas S."/>
            <person name="Copeland A."/>
            <person name="Lapidus A."/>
            <person name="Glavina del Rio T."/>
            <person name="Dalin E."/>
            <person name="Tice H."/>
            <person name="Bruce D."/>
            <person name="Goodwin L."/>
            <person name="Pitluck S."/>
            <person name="Kyrpides N."/>
            <person name="Mavromatis K."/>
            <person name="Ivanova N."/>
            <person name="Mikhailova N."/>
            <person name="Munk A.C."/>
            <person name="Brettin T."/>
            <person name="Detter J.C."/>
            <person name="Tapia R."/>
            <person name="Han C."/>
            <person name="Larimer F."/>
            <person name="Land M."/>
            <person name="Hauser L."/>
            <person name="Markowitz V."/>
            <person name="Cheng J.-F."/>
            <person name="Hugenholtz P."/>
            <person name="Woyke T."/>
            <person name="Wu D."/>
            <person name="Jando M."/>
            <person name="Brambilla E."/>
            <person name="Klenk H.-P."/>
            <person name="Eisen J.A."/>
        </authorList>
    </citation>
    <scope>NUCLEOTIDE SEQUENCE [LARGE SCALE GENOMIC DNA]</scope>
    <source>
        <strain evidence="2">ATCC 8368 / DSM 20162 / CCUG 35730 / CIP 100753 / JCM 10117 / KCTC 9821 / NBRC 16120 / NCIMB 702349 / NCTC 13040</strain>
    </source>
</reference>
<reference evidence="1 2" key="2">
    <citation type="journal article" date="2011" name="Stand. Genomic Sci.">
        <title>Complete genome sequence of Tsukamurella paurometabola type strain (no. 33).</title>
        <authorList>
            <person name="Munk A.C."/>
            <person name="Lapidus A."/>
            <person name="Lucas S."/>
            <person name="Nolan M."/>
            <person name="Tice H."/>
            <person name="Cheng J.F."/>
            <person name="Del Rio T.G."/>
            <person name="Goodwin L."/>
            <person name="Pitluck S."/>
            <person name="Liolios K."/>
            <person name="Huntemann M."/>
            <person name="Ivanova N."/>
            <person name="Mavromatis K."/>
            <person name="Mikhailova N."/>
            <person name="Pati A."/>
            <person name="Chen A."/>
            <person name="Palaniappan K."/>
            <person name="Tapia R."/>
            <person name="Han C."/>
            <person name="Land M."/>
            <person name="Hauser L."/>
            <person name="Chang Y.J."/>
            <person name="Jeffries C.D."/>
            <person name="Brettin T."/>
            <person name="Yasawong M."/>
            <person name="Brambilla E.M."/>
            <person name="Rohde M."/>
            <person name="Sikorski J."/>
            <person name="Goker M."/>
            <person name="Detter J.C."/>
            <person name="Woyke T."/>
            <person name="Bristow J."/>
            <person name="Eisen J.A."/>
            <person name="Markowitz V."/>
            <person name="Hugenholtz P."/>
            <person name="Kyrpides N.C."/>
            <person name="Klenk H.P."/>
        </authorList>
    </citation>
    <scope>NUCLEOTIDE SEQUENCE [LARGE SCALE GENOMIC DNA]</scope>
    <source>
        <strain evidence="2">ATCC 8368 / DSM 20162 / CCUG 35730 / CIP 100753 / JCM 10117 / KCTC 9821 / NBRC 16120 / NCIMB 702349 / NCTC 13040</strain>
    </source>
</reference>
<dbReference type="Proteomes" id="UP000001213">
    <property type="component" value="Chromosome"/>
</dbReference>
<proteinExistence type="predicted"/>
<evidence type="ECO:0000313" key="1">
    <source>
        <dbReference type="EMBL" id="ADG78888.1"/>
    </source>
</evidence>